<organism evidence="2 3">
    <name type="scientific">Eumeta variegata</name>
    <name type="common">Bagworm moth</name>
    <name type="synonym">Eumeta japonica</name>
    <dbReference type="NCBI Taxonomy" id="151549"/>
    <lineage>
        <taxon>Eukaryota</taxon>
        <taxon>Metazoa</taxon>
        <taxon>Ecdysozoa</taxon>
        <taxon>Arthropoda</taxon>
        <taxon>Hexapoda</taxon>
        <taxon>Insecta</taxon>
        <taxon>Pterygota</taxon>
        <taxon>Neoptera</taxon>
        <taxon>Endopterygota</taxon>
        <taxon>Lepidoptera</taxon>
        <taxon>Glossata</taxon>
        <taxon>Ditrysia</taxon>
        <taxon>Tineoidea</taxon>
        <taxon>Psychidae</taxon>
        <taxon>Oiketicinae</taxon>
        <taxon>Eumeta</taxon>
    </lineage>
</organism>
<sequence>MRDSKARAQPAIVVRRFRYDHASNFNTITIPYFQVYLLGCEQTTRNGTACALCSLTVVELHPTRVMTDSEIVAESGVGREPNQIQNQERSLDKS</sequence>
<dbReference type="AlphaFoldDB" id="A0A4C1Y793"/>
<gene>
    <name evidence="2" type="ORF">EVAR_55985_1</name>
</gene>
<evidence type="ECO:0000313" key="3">
    <source>
        <dbReference type="Proteomes" id="UP000299102"/>
    </source>
</evidence>
<name>A0A4C1Y793_EUMVA</name>
<protein>
    <submittedName>
        <fullName evidence="2">Uncharacterized protein</fullName>
    </submittedName>
</protein>
<keyword evidence="3" id="KW-1185">Reference proteome</keyword>
<accession>A0A4C1Y793</accession>
<evidence type="ECO:0000313" key="2">
    <source>
        <dbReference type="EMBL" id="GBP71786.1"/>
    </source>
</evidence>
<evidence type="ECO:0000256" key="1">
    <source>
        <dbReference type="SAM" id="MobiDB-lite"/>
    </source>
</evidence>
<dbReference type="Proteomes" id="UP000299102">
    <property type="component" value="Unassembled WGS sequence"/>
</dbReference>
<comment type="caution">
    <text evidence="2">The sequence shown here is derived from an EMBL/GenBank/DDBJ whole genome shotgun (WGS) entry which is preliminary data.</text>
</comment>
<proteinExistence type="predicted"/>
<reference evidence="2 3" key="1">
    <citation type="journal article" date="2019" name="Commun. Biol.">
        <title>The bagworm genome reveals a unique fibroin gene that provides high tensile strength.</title>
        <authorList>
            <person name="Kono N."/>
            <person name="Nakamura H."/>
            <person name="Ohtoshi R."/>
            <person name="Tomita M."/>
            <person name="Numata K."/>
            <person name="Arakawa K."/>
        </authorList>
    </citation>
    <scope>NUCLEOTIDE SEQUENCE [LARGE SCALE GENOMIC DNA]</scope>
</reference>
<feature type="region of interest" description="Disordered" evidence="1">
    <location>
        <begin position="71"/>
        <end position="94"/>
    </location>
</feature>
<dbReference type="EMBL" id="BGZK01001121">
    <property type="protein sequence ID" value="GBP71786.1"/>
    <property type="molecule type" value="Genomic_DNA"/>
</dbReference>